<dbReference type="PANTHER" id="PTHR42852">
    <property type="entry name" value="THIOL:DISULFIDE INTERCHANGE PROTEIN DSBE"/>
    <property type="match status" value="1"/>
</dbReference>
<organism evidence="7 8">
    <name type="scientific">Polaribacter aquimarinus</name>
    <dbReference type="NCBI Taxonomy" id="2100726"/>
    <lineage>
        <taxon>Bacteria</taxon>
        <taxon>Pseudomonadati</taxon>
        <taxon>Bacteroidota</taxon>
        <taxon>Flavobacteriia</taxon>
        <taxon>Flavobacteriales</taxon>
        <taxon>Flavobacteriaceae</taxon>
    </lineage>
</organism>
<gene>
    <name evidence="7" type="ORF">DIS07_07240</name>
</gene>
<dbReference type="Gene3D" id="3.40.30.10">
    <property type="entry name" value="Glutaredoxin"/>
    <property type="match status" value="1"/>
</dbReference>
<dbReference type="InterPro" id="IPR013766">
    <property type="entry name" value="Thioredoxin_domain"/>
</dbReference>
<feature type="chain" id="PRO_5015638656" evidence="5">
    <location>
        <begin position="19"/>
        <end position="447"/>
    </location>
</feature>
<proteinExistence type="predicted"/>
<sequence>MKKKLILLFILLNNTLFAKSGKVYITGNVENKTIENITVSHLNHRVLITAKLDDNGNFEMSTKLEQGYYFLEYGRSTAYVYLFPKDKIYISFDANNFEKTLNFTGTGSNRNNYLAIKSIEEKELTDNLEVFYKVDENRYLENIQKVKNIHLKLLEEYNVEHFFKKIELKSLEYERLLSIKNFESNHKFYLGEEISTSENFKQPIKDLDINNLKEYKNQPYYRYIVNSYWSKELDKADNIDDMFKVLRRVPSQEIGITLINGCFSKLSSDKGEMYLKFFRKVVTHKPFLEAAEKKFEESKSSKKNVKGVISHKFSYEDNQGKIVSIDDFKGKYIYIDIWATWCAPCIKQVPYLKKLEERYRDKNIVFISISVDKEKKKKTWKNFIEKKELGGIQLFADNSFDSEFMNAYNVKSIPRFILIDDKGKILDPEAPRPSFQKTIELLDDILK</sequence>
<dbReference type="EMBL" id="QFFG01000003">
    <property type="protein sequence ID" value="PWG05040.1"/>
    <property type="molecule type" value="Genomic_DNA"/>
</dbReference>
<dbReference type="Proteomes" id="UP000245670">
    <property type="component" value="Unassembled WGS sequence"/>
</dbReference>
<dbReference type="GO" id="GO:0016491">
    <property type="term" value="F:oxidoreductase activity"/>
    <property type="evidence" value="ECO:0007669"/>
    <property type="project" value="InterPro"/>
</dbReference>
<evidence type="ECO:0000313" key="8">
    <source>
        <dbReference type="Proteomes" id="UP000245670"/>
    </source>
</evidence>
<evidence type="ECO:0000256" key="1">
    <source>
        <dbReference type="ARBA" id="ARBA00004196"/>
    </source>
</evidence>
<accession>A0A2U2J9M3</accession>
<comment type="subcellular location">
    <subcellularLocation>
        <location evidence="1">Cell envelope</location>
    </subcellularLocation>
</comment>
<feature type="domain" description="Thioredoxin" evidence="6">
    <location>
        <begin position="304"/>
        <end position="447"/>
    </location>
</feature>
<dbReference type="GO" id="GO:0017004">
    <property type="term" value="P:cytochrome complex assembly"/>
    <property type="evidence" value="ECO:0007669"/>
    <property type="project" value="UniProtKB-KW"/>
</dbReference>
<dbReference type="InterPro" id="IPR013740">
    <property type="entry name" value="Redoxin"/>
</dbReference>
<dbReference type="OrthoDB" id="743079at2"/>
<dbReference type="PANTHER" id="PTHR42852:SF6">
    <property type="entry name" value="THIOL:DISULFIDE INTERCHANGE PROTEIN DSBE"/>
    <property type="match status" value="1"/>
</dbReference>
<evidence type="ECO:0000256" key="4">
    <source>
        <dbReference type="ARBA" id="ARBA00023284"/>
    </source>
</evidence>
<dbReference type="Pfam" id="PF08534">
    <property type="entry name" value="Redoxin"/>
    <property type="match status" value="1"/>
</dbReference>
<dbReference type="InterPro" id="IPR050553">
    <property type="entry name" value="Thioredoxin_ResA/DsbE_sf"/>
</dbReference>
<feature type="signal peptide" evidence="5">
    <location>
        <begin position="1"/>
        <end position="18"/>
    </location>
</feature>
<keyword evidence="4" id="KW-0676">Redox-active center</keyword>
<protein>
    <submittedName>
        <fullName evidence="7">TlpA family protein disulfide reductase</fullName>
    </submittedName>
</protein>
<dbReference type="SUPFAM" id="SSF52833">
    <property type="entry name" value="Thioredoxin-like"/>
    <property type="match status" value="1"/>
</dbReference>
<dbReference type="GO" id="GO:0030313">
    <property type="term" value="C:cell envelope"/>
    <property type="evidence" value="ECO:0007669"/>
    <property type="project" value="UniProtKB-SubCell"/>
</dbReference>
<dbReference type="AlphaFoldDB" id="A0A2U2J9M3"/>
<keyword evidence="3" id="KW-1015">Disulfide bond</keyword>
<evidence type="ECO:0000313" key="7">
    <source>
        <dbReference type="EMBL" id="PWG05040.1"/>
    </source>
</evidence>
<keyword evidence="5" id="KW-0732">Signal</keyword>
<dbReference type="PROSITE" id="PS51352">
    <property type="entry name" value="THIOREDOXIN_2"/>
    <property type="match status" value="1"/>
</dbReference>
<reference evidence="7 8" key="1">
    <citation type="submission" date="2018-05" db="EMBL/GenBank/DDBJ databases">
        <title>Polaribacter aquimarinus sp. nov., isolated from sediment in a sediment of sea.</title>
        <authorList>
            <person name="Lu D."/>
        </authorList>
    </citation>
    <scope>NUCLEOTIDE SEQUENCE [LARGE SCALE GENOMIC DNA]</scope>
    <source>
        <strain evidence="7 8">ZY113</strain>
    </source>
</reference>
<evidence type="ECO:0000256" key="2">
    <source>
        <dbReference type="ARBA" id="ARBA00022748"/>
    </source>
</evidence>
<keyword evidence="8" id="KW-1185">Reference proteome</keyword>
<dbReference type="RefSeq" id="WP_109404587.1">
    <property type="nucleotide sequence ID" value="NZ_QFFG01000003.1"/>
</dbReference>
<evidence type="ECO:0000259" key="6">
    <source>
        <dbReference type="PROSITE" id="PS51352"/>
    </source>
</evidence>
<keyword evidence="2" id="KW-0201">Cytochrome c-type biogenesis</keyword>
<evidence type="ECO:0000256" key="5">
    <source>
        <dbReference type="SAM" id="SignalP"/>
    </source>
</evidence>
<comment type="caution">
    <text evidence="7">The sequence shown here is derived from an EMBL/GenBank/DDBJ whole genome shotgun (WGS) entry which is preliminary data.</text>
</comment>
<dbReference type="InterPro" id="IPR036249">
    <property type="entry name" value="Thioredoxin-like_sf"/>
</dbReference>
<dbReference type="CDD" id="cd02966">
    <property type="entry name" value="TlpA_like_family"/>
    <property type="match status" value="1"/>
</dbReference>
<evidence type="ECO:0000256" key="3">
    <source>
        <dbReference type="ARBA" id="ARBA00023157"/>
    </source>
</evidence>
<name>A0A2U2J9M3_9FLAO</name>